<keyword evidence="1" id="KW-0812">Transmembrane</keyword>
<evidence type="ECO:0000256" key="1">
    <source>
        <dbReference type="SAM" id="Phobius"/>
    </source>
</evidence>
<dbReference type="Proteomes" id="UP000248961">
    <property type="component" value="Unassembled WGS sequence"/>
</dbReference>
<reference evidence="2 3" key="1">
    <citation type="submission" date="2018-02" db="EMBL/GenBank/DDBJ databases">
        <title>The genomes of Aspergillus section Nigri reveals drivers in fungal speciation.</title>
        <authorList>
            <consortium name="DOE Joint Genome Institute"/>
            <person name="Vesth T.C."/>
            <person name="Nybo J."/>
            <person name="Theobald S."/>
            <person name="Brandl J."/>
            <person name="Frisvad J.C."/>
            <person name="Nielsen K.F."/>
            <person name="Lyhne E.K."/>
            <person name="Kogle M.E."/>
            <person name="Kuo A."/>
            <person name="Riley R."/>
            <person name="Clum A."/>
            <person name="Nolan M."/>
            <person name="Lipzen A."/>
            <person name="Salamov A."/>
            <person name="Henrissat B."/>
            <person name="Wiebenga A."/>
            <person name="De vries R.P."/>
            <person name="Grigoriev I.V."/>
            <person name="Mortensen U.H."/>
            <person name="Andersen M.R."/>
            <person name="Baker S.E."/>
        </authorList>
    </citation>
    <scope>NUCLEOTIDE SEQUENCE [LARGE SCALE GENOMIC DNA]</scope>
    <source>
        <strain evidence="2 3">CBS 101889</strain>
    </source>
</reference>
<feature type="transmembrane region" description="Helical" evidence="1">
    <location>
        <begin position="143"/>
        <end position="161"/>
    </location>
</feature>
<dbReference type="RefSeq" id="XP_025548192.1">
    <property type="nucleotide sequence ID" value="XM_025690441.1"/>
</dbReference>
<keyword evidence="1" id="KW-0472">Membrane</keyword>
<name>A0A395HQA5_ASPHC</name>
<organism evidence="2 3">
    <name type="scientific">Aspergillus homomorphus (strain CBS 101889)</name>
    <dbReference type="NCBI Taxonomy" id="1450537"/>
    <lineage>
        <taxon>Eukaryota</taxon>
        <taxon>Fungi</taxon>
        <taxon>Dikarya</taxon>
        <taxon>Ascomycota</taxon>
        <taxon>Pezizomycotina</taxon>
        <taxon>Eurotiomycetes</taxon>
        <taxon>Eurotiomycetidae</taxon>
        <taxon>Eurotiales</taxon>
        <taxon>Aspergillaceae</taxon>
        <taxon>Aspergillus</taxon>
        <taxon>Aspergillus subgen. Circumdati</taxon>
    </lineage>
</organism>
<proteinExistence type="predicted"/>
<gene>
    <name evidence="2" type="ORF">BO97DRAFT_187451</name>
</gene>
<accession>A0A395HQA5</accession>
<evidence type="ECO:0000313" key="3">
    <source>
        <dbReference type="Proteomes" id="UP000248961"/>
    </source>
</evidence>
<keyword evidence="1" id="KW-1133">Transmembrane helix</keyword>
<keyword evidence="3" id="KW-1185">Reference proteome</keyword>
<sequence>MGGVYVSECEPCQEGVTSKQTETNRAKPGSVGINHDSCFLHHCSVTIIDVPDYPEHLPHTLLGKPSYLVPIIPPHYQTCNTALIRGNHPTRGLAGGAEPATLPAGRKVKHRPVSTNQIQLASVKSVKGNDLIARRGWRIRKDGHVHCIALGLVCFFFSLAARPGRQLQYSDVA</sequence>
<dbReference type="EMBL" id="KZ824307">
    <property type="protein sequence ID" value="RAL09038.1"/>
    <property type="molecule type" value="Genomic_DNA"/>
</dbReference>
<dbReference type="AlphaFoldDB" id="A0A395HQA5"/>
<dbReference type="GeneID" id="37194730"/>
<evidence type="ECO:0000313" key="2">
    <source>
        <dbReference type="EMBL" id="RAL09038.1"/>
    </source>
</evidence>
<protein>
    <submittedName>
        <fullName evidence="2">Uncharacterized protein</fullName>
    </submittedName>
</protein>
<dbReference type="VEuPathDB" id="FungiDB:BO97DRAFT_187451"/>